<dbReference type="EMBL" id="JBBPBN010001051">
    <property type="protein sequence ID" value="KAK8480328.1"/>
    <property type="molecule type" value="Genomic_DNA"/>
</dbReference>
<evidence type="ECO:0000313" key="2">
    <source>
        <dbReference type="Proteomes" id="UP001396334"/>
    </source>
</evidence>
<reference evidence="1 2" key="1">
    <citation type="journal article" date="2024" name="G3 (Bethesda)">
        <title>Genome assembly of Hibiscus sabdariffa L. provides insights into metabolisms of medicinal natural products.</title>
        <authorList>
            <person name="Kim T."/>
        </authorList>
    </citation>
    <scope>NUCLEOTIDE SEQUENCE [LARGE SCALE GENOMIC DNA]</scope>
    <source>
        <strain evidence="1">TK-2024</strain>
        <tissue evidence="1">Old leaves</tissue>
    </source>
</reference>
<accession>A0ABR1ZID2</accession>
<gene>
    <name evidence="1" type="ORF">V6N11_035579</name>
</gene>
<name>A0ABR1ZID2_9ROSI</name>
<organism evidence="1 2">
    <name type="scientific">Hibiscus sabdariffa</name>
    <name type="common">roselle</name>
    <dbReference type="NCBI Taxonomy" id="183260"/>
    <lineage>
        <taxon>Eukaryota</taxon>
        <taxon>Viridiplantae</taxon>
        <taxon>Streptophyta</taxon>
        <taxon>Embryophyta</taxon>
        <taxon>Tracheophyta</taxon>
        <taxon>Spermatophyta</taxon>
        <taxon>Magnoliopsida</taxon>
        <taxon>eudicotyledons</taxon>
        <taxon>Gunneridae</taxon>
        <taxon>Pentapetalae</taxon>
        <taxon>rosids</taxon>
        <taxon>malvids</taxon>
        <taxon>Malvales</taxon>
        <taxon>Malvaceae</taxon>
        <taxon>Malvoideae</taxon>
        <taxon>Hibiscus</taxon>
    </lineage>
</organism>
<dbReference type="Proteomes" id="UP001396334">
    <property type="component" value="Unassembled WGS sequence"/>
</dbReference>
<protein>
    <submittedName>
        <fullName evidence="1">Uncharacterized protein</fullName>
    </submittedName>
</protein>
<comment type="caution">
    <text evidence="1">The sequence shown here is derived from an EMBL/GenBank/DDBJ whole genome shotgun (WGS) entry which is preliminary data.</text>
</comment>
<proteinExistence type="predicted"/>
<keyword evidence="2" id="KW-1185">Reference proteome</keyword>
<evidence type="ECO:0000313" key="1">
    <source>
        <dbReference type="EMBL" id="KAK8480328.1"/>
    </source>
</evidence>
<sequence length="223" mass="25197">MVLPASCGFMLYGKSSLISFFPAFDGLCRLSLMWFLSLLWHMRWRYEAPIRSTTFMVWSARAWPPESPWIRCRSTEAGRGAVGRHERMWWILMPVSNVGLLVLFLNRSISQGLLVRSLDSLMTWTPVRAPDEILHRLITEAFLRIVLPLWLQSCGLIHMFSASCGACFPPRLDPDPRWPLLVGADCLVRDPGSVARGYVERPLFVGAACLVRGPGSVVRGYAM</sequence>